<accession>A0A9P6C202</accession>
<dbReference type="PANTHER" id="PTHR45756:SF1">
    <property type="entry name" value="PROTEIN KINASE DOMAIN CONTAINING PROTEIN"/>
    <property type="match status" value="1"/>
</dbReference>
<dbReference type="OrthoDB" id="5966500at2759"/>
<comment type="caution">
    <text evidence="2">The sequence shown here is derived from an EMBL/GenBank/DDBJ whole genome shotgun (WGS) entry which is preliminary data.</text>
</comment>
<dbReference type="InterPro" id="IPR001245">
    <property type="entry name" value="Ser-Thr/Tyr_kinase_cat_dom"/>
</dbReference>
<dbReference type="PANTHER" id="PTHR45756">
    <property type="entry name" value="PALMITOYLTRANSFERASE"/>
    <property type="match status" value="1"/>
</dbReference>
<dbReference type="AlphaFoldDB" id="A0A9P6C202"/>
<name>A0A9P6C202_9AGAR</name>
<evidence type="ECO:0000313" key="3">
    <source>
        <dbReference type="Proteomes" id="UP000807342"/>
    </source>
</evidence>
<dbReference type="Gene3D" id="1.10.510.10">
    <property type="entry name" value="Transferase(Phosphotransferase) domain 1"/>
    <property type="match status" value="1"/>
</dbReference>
<evidence type="ECO:0000259" key="1">
    <source>
        <dbReference type="Pfam" id="PF07714"/>
    </source>
</evidence>
<dbReference type="InterPro" id="IPR011009">
    <property type="entry name" value="Kinase-like_dom_sf"/>
</dbReference>
<protein>
    <recommendedName>
        <fullName evidence="1">Serine-threonine/tyrosine-protein kinase catalytic domain-containing protein</fullName>
    </recommendedName>
</protein>
<dbReference type="Proteomes" id="UP000807342">
    <property type="component" value="Unassembled WGS sequence"/>
</dbReference>
<dbReference type="InterPro" id="IPR053215">
    <property type="entry name" value="TKL_Ser/Thr_kinase"/>
</dbReference>
<dbReference type="SUPFAM" id="SSF56112">
    <property type="entry name" value="Protein kinase-like (PK-like)"/>
    <property type="match status" value="1"/>
</dbReference>
<reference evidence="2" key="1">
    <citation type="submission" date="2020-11" db="EMBL/GenBank/DDBJ databases">
        <authorList>
            <consortium name="DOE Joint Genome Institute"/>
            <person name="Ahrendt S."/>
            <person name="Riley R."/>
            <person name="Andreopoulos W."/>
            <person name="Labutti K."/>
            <person name="Pangilinan J."/>
            <person name="Ruiz-Duenas F.J."/>
            <person name="Barrasa J.M."/>
            <person name="Sanchez-Garcia M."/>
            <person name="Camarero S."/>
            <person name="Miyauchi S."/>
            <person name="Serrano A."/>
            <person name="Linde D."/>
            <person name="Babiker R."/>
            <person name="Drula E."/>
            <person name="Ayuso-Fernandez I."/>
            <person name="Pacheco R."/>
            <person name="Padilla G."/>
            <person name="Ferreira P."/>
            <person name="Barriuso J."/>
            <person name="Kellner H."/>
            <person name="Castanera R."/>
            <person name="Alfaro M."/>
            <person name="Ramirez L."/>
            <person name="Pisabarro A.G."/>
            <person name="Kuo A."/>
            <person name="Tritt A."/>
            <person name="Lipzen A."/>
            <person name="He G."/>
            <person name="Yan M."/>
            <person name="Ng V."/>
            <person name="Cullen D."/>
            <person name="Martin F."/>
            <person name="Rosso M.-N."/>
            <person name="Henrissat B."/>
            <person name="Hibbett D."/>
            <person name="Martinez A.T."/>
            <person name="Grigoriev I.V."/>
        </authorList>
    </citation>
    <scope>NUCLEOTIDE SEQUENCE</scope>
    <source>
        <strain evidence="2">MF-IS2</strain>
    </source>
</reference>
<sequence length="114" mass="13236">MLGDGPHKASNVYAFAITSHQIWTKTQSFQDHRLDMEEFLQEVMQRGARPEYPDPTPLGTKSIWKIFEECWRQDPHKRLDMESAVQKISSISLPRQRILSTCQNRVSSMGTRCL</sequence>
<gene>
    <name evidence="2" type="ORF">P691DRAFT_243422</name>
</gene>
<feature type="domain" description="Serine-threonine/tyrosine-protein kinase catalytic" evidence="1">
    <location>
        <begin position="8"/>
        <end position="87"/>
    </location>
</feature>
<dbReference type="GO" id="GO:0004672">
    <property type="term" value="F:protein kinase activity"/>
    <property type="evidence" value="ECO:0007669"/>
    <property type="project" value="InterPro"/>
</dbReference>
<dbReference type="EMBL" id="MU151276">
    <property type="protein sequence ID" value="KAF9445868.1"/>
    <property type="molecule type" value="Genomic_DNA"/>
</dbReference>
<organism evidence="2 3">
    <name type="scientific">Macrolepiota fuliginosa MF-IS2</name>
    <dbReference type="NCBI Taxonomy" id="1400762"/>
    <lineage>
        <taxon>Eukaryota</taxon>
        <taxon>Fungi</taxon>
        <taxon>Dikarya</taxon>
        <taxon>Basidiomycota</taxon>
        <taxon>Agaricomycotina</taxon>
        <taxon>Agaricomycetes</taxon>
        <taxon>Agaricomycetidae</taxon>
        <taxon>Agaricales</taxon>
        <taxon>Agaricineae</taxon>
        <taxon>Agaricaceae</taxon>
        <taxon>Macrolepiota</taxon>
    </lineage>
</organism>
<evidence type="ECO:0000313" key="2">
    <source>
        <dbReference type="EMBL" id="KAF9445868.1"/>
    </source>
</evidence>
<proteinExistence type="predicted"/>
<keyword evidence="3" id="KW-1185">Reference proteome</keyword>
<dbReference type="Pfam" id="PF07714">
    <property type="entry name" value="PK_Tyr_Ser-Thr"/>
    <property type="match status" value="1"/>
</dbReference>